<evidence type="ECO:0000313" key="2">
    <source>
        <dbReference type="Proteomes" id="UP001144978"/>
    </source>
</evidence>
<dbReference type="Proteomes" id="UP001144978">
    <property type="component" value="Unassembled WGS sequence"/>
</dbReference>
<proteinExistence type="predicted"/>
<protein>
    <submittedName>
        <fullName evidence="1">Uncharacterized protein</fullName>
    </submittedName>
</protein>
<reference evidence="1" key="1">
    <citation type="submission" date="2022-08" db="EMBL/GenBank/DDBJ databases">
        <title>Genome Sequence of Pycnoporus sanguineus.</title>
        <authorList>
            <person name="Buettner E."/>
        </authorList>
    </citation>
    <scope>NUCLEOTIDE SEQUENCE</scope>
    <source>
        <strain evidence="1">CG-C14</strain>
    </source>
</reference>
<accession>A0ACC1N8I3</accession>
<sequence>MSVAVASSSNLQALEDASQPTSRASSPTSPTTSISFQPSQVPRVNVNVNGSHTNTPTSAYPGHALEPPPGVSYAEFLRSWSANSQGGGGGGIFFVFCATERCCGHTDPAAAAWEIK</sequence>
<gene>
    <name evidence="1" type="ORF">NUW54_g11710</name>
</gene>
<organism evidence="1 2">
    <name type="scientific">Trametes sanguinea</name>
    <dbReference type="NCBI Taxonomy" id="158606"/>
    <lineage>
        <taxon>Eukaryota</taxon>
        <taxon>Fungi</taxon>
        <taxon>Dikarya</taxon>
        <taxon>Basidiomycota</taxon>
        <taxon>Agaricomycotina</taxon>
        <taxon>Agaricomycetes</taxon>
        <taxon>Polyporales</taxon>
        <taxon>Polyporaceae</taxon>
        <taxon>Trametes</taxon>
    </lineage>
</organism>
<comment type="caution">
    <text evidence="1">The sequence shown here is derived from an EMBL/GenBank/DDBJ whole genome shotgun (WGS) entry which is preliminary data.</text>
</comment>
<keyword evidence="2" id="KW-1185">Reference proteome</keyword>
<dbReference type="EMBL" id="JANSHE010004679">
    <property type="protein sequence ID" value="KAJ2975585.1"/>
    <property type="molecule type" value="Genomic_DNA"/>
</dbReference>
<evidence type="ECO:0000313" key="1">
    <source>
        <dbReference type="EMBL" id="KAJ2975585.1"/>
    </source>
</evidence>
<name>A0ACC1N8I3_9APHY</name>